<protein>
    <submittedName>
        <fullName evidence="2">Uncharacterized protein</fullName>
    </submittedName>
</protein>
<dbReference type="AlphaFoldDB" id="A0A5C3NBN9"/>
<dbReference type="Proteomes" id="UP000305948">
    <property type="component" value="Unassembled WGS sequence"/>
</dbReference>
<proteinExistence type="predicted"/>
<keyword evidence="3" id="KW-1185">Reference proteome</keyword>
<dbReference type="OrthoDB" id="204784at2759"/>
<evidence type="ECO:0000313" key="3">
    <source>
        <dbReference type="Proteomes" id="UP000305948"/>
    </source>
</evidence>
<reference evidence="2 3" key="1">
    <citation type="journal article" date="2019" name="Nat. Ecol. Evol.">
        <title>Megaphylogeny resolves global patterns of mushroom evolution.</title>
        <authorList>
            <person name="Varga T."/>
            <person name="Krizsan K."/>
            <person name="Foldi C."/>
            <person name="Dima B."/>
            <person name="Sanchez-Garcia M."/>
            <person name="Sanchez-Ramirez S."/>
            <person name="Szollosi G.J."/>
            <person name="Szarkandi J.G."/>
            <person name="Papp V."/>
            <person name="Albert L."/>
            <person name="Andreopoulos W."/>
            <person name="Angelini C."/>
            <person name="Antonin V."/>
            <person name="Barry K.W."/>
            <person name="Bougher N.L."/>
            <person name="Buchanan P."/>
            <person name="Buyck B."/>
            <person name="Bense V."/>
            <person name="Catcheside P."/>
            <person name="Chovatia M."/>
            <person name="Cooper J."/>
            <person name="Damon W."/>
            <person name="Desjardin D."/>
            <person name="Finy P."/>
            <person name="Geml J."/>
            <person name="Haridas S."/>
            <person name="Hughes K."/>
            <person name="Justo A."/>
            <person name="Karasinski D."/>
            <person name="Kautmanova I."/>
            <person name="Kiss B."/>
            <person name="Kocsube S."/>
            <person name="Kotiranta H."/>
            <person name="LaButti K.M."/>
            <person name="Lechner B.E."/>
            <person name="Liimatainen K."/>
            <person name="Lipzen A."/>
            <person name="Lukacs Z."/>
            <person name="Mihaltcheva S."/>
            <person name="Morgado L.N."/>
            <person name="Niskanen T."/>
            <person name="Noordeloos M.E."/>
            <person name="Ohm R.A."/>
            <person name="Ortiz-Santana B."/>
            <person name="Ovrebo C."/>
            <person name="Racz N."/>
            <person name="Riley R."/>
            <person name="Savchenko A."/>
            <person name="Shiryaev A."/>
            <person name="Soop K."/>
            <person name="Spirin V."/>
            <person name="Szebenyi C."/>
            <person name="Tomsovsky M."/>
            <person name="Tulloss R.E."/>
            <person name="Uehling J."/>
            <person name="Grigoriev I.V."/>
            <person name="Vagvolgyi C."/>
            <person name="Papp T."/>
            <person name="Martin F.M."/>
            <person name="Miettinen O."/>
            <person name="Hibbett D.S."/>
            <person name="Nagy L.G."/>
        </authorList>
    </citation>
    <scope>NUCLEOTIDE SEQUENCE [LARGE SCALE GENOMIC DNA]</scope>
    <source>
        <strain evidence="2 3">OMC1185</strain>
    </source>
</reference>
<accession>A0A5C3NBN9</accession>
<dbReference type="EMBL" id="ML213506">
    <property type="protein sequence ID" value="TFK54307.1"/>
    <property type="molecule type" value="Genomic_DNA"/>
</dbReference>
<organism evidence="2 3">
    <name type="scientific">Heliocybe sulcata</name>
    <dbReference type="NCBI Taxonomy" id="5364"/>
    <lineage>
        <taxon>Eukaryota</taxon>
        <taxon>Fungi</taxon>
        <taxon>Dikarya</taxon>
        <taxon>Basidiomycota</taxon>
        <taxon>Agaricomycotina</taxon>
        <taxon>Agaricomycetes</taxon>
        <taxon>Gloeophyllales</taxon>
        <taxon>Gloeophyllaceae</taxon>
        <taxon>Heliocybe</taxon>
    </lineage>
</organism>
<feature type="compositionally biased region" description="Acidic residues" evidence="1">
    <location>
        <begin position="112"/>
        <end position="144"/>
    </location>
</feature>
<dbReference type="STRING" id="5364.A0A5C3NBN9"/>
<evidence type="ECO:0000313" key="2">
    <source>
        <dbReference type="EMBL" id="TFK54307.1"/>
    </source>
</evidence>
<name>A0A5C3NBN9_9AGAM</name>
<evidence type="ECO:0000256" key="1">
    <source>
        <dbReference type="SAM" id="MobiDB-lite"/>
    </source>
</evidence>
<sequence length="307" mass="33983">MSDTLFARLCVNRYAAIKANHPGEGRRKLKLRIAEEFFNLSQEDKKKAAQDLPAFDPNVPYEFLSDGDPSDAISTQPPGEGIIVRTDYSDADAWNTFCAELVEVKNDLLSDSPEDAEPDAEGEEEDDHDAMDEDEDDEDDEDELQPSSSANEAPFMFHILSLGSPSDHSSASSPITSNLSALRLLNDVSLRAAPLPAFGSGIKRIKPPNRLIDHDGWQEIYLGKTIWVYDAQSNRDGCVRLVSQKSADAPYGTATGDSWRVRASHIPELQLNIASGSIKIDFGGLDSWNYEERQRNLQEATQPISRI</sequence>
<feature type="region of interest" description="Disordered" evidence="1">
    <location>
        <begin position="108"/>
        <end position="150"/>
    </location>
</feature>
<gene>
    <name evidence="2" type="ORF">OE88DRAFT_1806062</name>
</gene>